<evidence type="ECO:0000313" key="4">
    <source>
        <dbReference type="EMBL" id="RGS38428.1"/>
    </source>
</evidence>
<accession>A0A3R6CT51</accession>
<dbReference type="OrthoDB" id="1999618at2"/>
<dbReference type="SMART" id="SM00060">
    <property type="entry name" value="FN3"/>
    <property type="match status" value="3"/>
</dbReference>
<evidence type="ECO:0000313" key="5">
    <source>
        <dbReference type="Proteomes" id="UP000283295"/>
    </source>
</evidence>
<evidence type="ECO:0000259" key="3">
    <source>
        <dbReference type="PROSITE" id="PS50853"/>
    </source>
</evidence>
<sequence length="418" mass="45888">MRRERTFKKSLLFLAIMSIMIFAMSITASAAATNIKQTEGTESYVELSWDSSNGRADRYKVYYSTSENGKYTAVTDYTSSSTSKMIRDLNAGSTYYIKVASYSSYNSPTAYNVSAPVQVVTAPISVNSDSILQTAGTPSSFTVGWSKVVGATGYIVTKDSGSSKASKKVSTNKAAIKATAGNRYNVDVVAYRKAPKTGFVAKSYSSTGYGMKPSPSTPMYFADATKGGLEWTPKSTSRAYPTLYWTVNPNDKTSPDGYQIEIYTVDGKKKITTAKTTSRRISIASASSNKLIKNKGFKARIRAYIKNDKATCVSKWSAMRTVIPQASIKITASSHTSARVTWPKVANATNYIIYVSRDSGYSDSGHWAKKKLSASTTSYNITGLKKWKNFGVYVIPVVKVNGKAYKAYKTWYTYTYVY</sequence>
<dbReference type="Proteomes" id="UP000283295">
    <property type="component" value="Unassembled WGS sequence"/>
</dbReference>
<dbReference type="Pfam" id="PF00041">
    <property type="entry name" value="fn3"/>
    <property type="match status" value="1"/>
</dbReference>
<name>A0A3R6CT51_9FIRM</name>
<dbReference type="PANTHER" id="PTHR46708:SF2">
    <property type="entry name" value="FIBRONECTIN TYPE-III DOMAIN-CONTAINING PROTEIN"/>
    <property type="match status" value="1"/>
</dbReference>
<keyword evidence="1" id="KW-0677">Repeat</keyword>
<feature type="chain" id="PRO_5018659996" description="Fibronectin type-III domain-containing protein" evidence="2">
    <location>
        <begin position="31"/>
        <end position="418"/>
    </location>
</feature>
<feature type="domain" description="Fibronectin type-III" evidence="3">
    <location>
        <begin position="31"/>
        <end position="124"/>
    </location>
</feature>
<dbReference type="CDD" id="cd00063">
    <property type="entry name" value="FN3"/>
    <property type="match status" value="2"/>
</dbReference>
<dbReference type="InterPro" id="IPR003961">
    <property type="entry name" value="FN3_dom"/>
</dbReference>
<gene>
    <name evidence="4" type="ORF">DWX94_11780</name>
</gene>
<dbReference type="PROSITE" id="PS50853">
    <property type="entry name" value="FN3"/>
    <property type="match status" value="2"/>
</dbReference>
<evidence type="ECO:0000256" key="1">
    <source>
        <dbReference type="ARBA" id="ARBA00022737"/>
    </source>
</evidence>
<feature type="domain" description="Fibronectin type-III" evidence="3">
    <location>
        <begin position="324"/>
        <end position="418"/>
    </location>
</feature>
<keyword evidence="2" id="KW-0732">Signal</keyword>
<dbReference type="InterPro" id="IPR013783">
    <property type="entry name" value="Ig-like_fold"/>
</dbReference>
<dbReference type="AlphaFoldDB" id="A0A3R6CT51"/>
<comment type="caution">
    <text evidence="4">The sequence shown here is derived from an EMBL/GenBank/DDBJ whole genome shotgun (WGS) entry which is preliminary data.</text>
</comment>
<organism evidence="4 5">
    <name type="scientific">Coprococcus eutactus</name>
    <dbReference type="NCBI Taxonomy" id="33043"/>
    <lineage>
        <taxon>Bacteria</taxon>
        <taxon>Bacillati</taxon>
        <taxon>Bacillota</taxon>
        <taxon>Clostridia</taxon>
        <taxon>Lachnospirales</taxon>
        <taxon>Lachnospiraceae</taxon>
        <taxon>Coprococcus</taxon>
    </lineage>
</organism>
<dbReference type="EMBL" id="QRVK01000038">
    <property type="protein sequence ID" value="RGS38428.1"/>
    <property type="molecule type" value="Genomic_DNA"/>
</dbReference>
<dbReference type="InterPro" id="IPR050991">
    <property type="entry name" value="ECM_Regulatory_Proteins"/>
</dbReference>
<reference evidence="4 5" key="1">
    <citation type="submission" date="2018-08" db="EMBL/GenBank/DDBJ databases">
        <title>A genome reference for cultivated species of the human gut microbiota.</title>
        <authorList>
            <person name="Zou Y."/>
            <person name="Xue W."/>
            <person name="Luo G."/>
        </authorList>
    </citation>
    <scope>NUCLEOTIDE SEQUENCE [LARGE SCALE GENOMIC DNA]</scope>
    <source>
        <strain evidence="4 5">AF22-21</strain>
    </source>
</reference>
<dbReference type="Gene3D" id="2.60.40.10">
    <property type="entry name" value="Immunoglobulins"/>
    <property type="match status" value="2"/>
</dbReference>
<dbReference type="InterPro" id="IPR036116">
    <property type="entry name" value="FN3_sf"/>
</dbReference>
<dbReference type="PANTHER" id="PTHR46708">
    <property type="entry name" value="TENASCIN"/>
    <property type="match status" value="1"/>
</dbReference>
<dbReference type="SUPFAM" id="SSF49265">
    <property type="entry name" value="Fibronectin type III"/>
    <property type="match status" value="3"/>
</dbReference>
<evidence type="ECO:0000256" key="2">
    <source>
        <dbReference type="SAM" id="SignalP"/>
    </source>
</evidence>
<protein>
    <recommendedName>
        <fullName evidence="3">Fibronectin type-III domain-containing protein</fullName>
    </recommendedName>
</protein>
<feature type="signal peptide" evidence="2">
    <location>
        <begin position="1"/>
        <end position="30"/>
    </location>
</feature>
<proteinExistence type="predicted"/>